<evidence type="ECO:0000256" key="18">
    <source>
        <dbReference type="PIRNR" id="PIRNR000641"/>
    </source>
</evidence>
<dbReference type="CDD" id="cd14066">
    <property type="entry name" value="STKc_IRAK"/>
    <property type="match status" value="1"/>
</dbReference>
<dbReference type="eggNOG" id="ENOG502QQQ3">
    <property type="taxonomic scope" value="Eukaryota"/>
</dbReference>
<dbReference type="GO" id="GO:0004674">
    <property type="term" value="F:protein serine/threonine kinase activity"/>
    <property type="evidence" value="ECO:0007669"/>
    <property type="project" value="UniProtKB-KW"/>
</dbReference>
<keyword evidence="3 18" id="KW-0723">Serine/threonine-protein kinase</keyword>
<dbReference type="CDD" id="cd01098">
    <property type="entry name" value="PAN_AP_plant"/>
    <property type="match status" value="1"/>
</dbReference>
<evidence type="ECO:0000256" key="11">
    <source>
        <dbReference type="ARBA" id="ARBA00022989"/>
    </source>
</evidence>
<dbReference type="InterPro" id="IPR000719">
    <property type="entry name" value="Prot_kinase_dom"/>
</dbReference>
<dbReference type="SUPFAM" id="SSF51110">
    <property type="entry name" value="alpha-D-mannose-specific plant lectins"/>
    <property type="match status" value="1"/>
</dbReference>
<dbReference type="InterPro" id="IPR003609">
    <property type="entry name" value="Pan_app"/>
</dbReference>
<keyword evidence="13" id="KW-1015">Disulfide bond</keyword>
<dbReference type="GO" id="GO:0005886">
    <property type="term" value="C:plasma membrane"/>
    <property type="evidence" value="ECO:0007669"/>
    <property type="project" value="UniProtKB-SubCell"/>
</dbReference>
<evidence type="ECO:0000256" key="9">
    <source>
        <dbReference type="ARBA" id="ARBA00022777"/>
    </source>
</evidence>
<comment type="subcellular location">
    <subcellularLocation>
        <location evidence="1">Cell membrane</location>
        <topology evidence="1">Single-pass type I membrane protein</topology>
    </subcellularLocation>
</comment>
<dbReference type="GO" id="GO:0048544">
    <property type="term" value="P:recognition of pollen"/>
    <property type="evidence" value="ECO:0007669"/>
    <property type="project" value="InterPro"/>
</dbReference>
<dbReference type="SMART" id="SM00220">
    <property type="entry name" value="S_TKc"/>
    <property type="match status" value="1"/>
</dbReference>
<keyword evidence="12 21" id="KW-0472">Membrane</keyword>
<evidence type="ECO:0000313" key="27">
    <source>
        <dbReference type="Proteomes" id="UP000026962"/>
    </source>
</evidence>
<keyword evidence="14" id="KW-0675">Receptor</keyword>
<feature type="compositionally biased region" description="Basic and acidic residues" evidence="20">
    <location>
        <begin position="41"/>
        <end position="57"/>
    </location>
</feature>
<dbReference type="CDD" id="cd00028">
    <property type="entry name" value="B_lectin"/>
    <property type="match status" value="1"/>
</dbReference>
<dbReference type="GO" id="GO:0106310">
    <property type="term" value="F:protein serine kinase activity"/>
    <property type="evidence" value="ECO:0007669"/>
    <property type="project" value="RHEA"/>
</dbReference>
<dbReference type="EnsemblPlants" id="OPUNC05G19470.1">
    <property type="protein sequence ID" value="OPUNC05G19470.1"/>
    <property type="gene ID" value="OPUNC05G19470"/>
</dbReference>
<comment type="similarity">
    <text evidence="18">Belongs to the protein kinase superfamily. Ser/Thr protein kinase family.</text>
</comment>
<evidence type="ECO:0000259" key="22">
    <source>
        <dbReference type="PROSITE" id="PS50011"/>
    </source>
</evidence>
<dbReference type="PROSITE" id="PS00108">
    <property type="entry name" value="PROTEIN_KINASE_ST"/>
    <property type="match status" value="1"/>
</dbReference>
<comment type="catalytic activity">
    <reaction evidence="16 18">
        <text>L-threonyl-[protein] + ATP = O-phospho-L-threonyl-[protein] + ADP + H(+)</text>
        <dbReference type="Rhea" id="RHEA:46608"/>
        <dbReference type="Rhea" id="RHEA-COMP:11060"/>
        <dbReference type="Rhea" id="RHEA-COMP:11605"/>
        <dbReference type="ChEBI" id="CHEBI:15378"/>
        <dbReference type="ChEBI" id="CHEBI:30013"/>
        <dbReference type="ChEBI" id="CHEBI:30616"/>
        <dbReference type="ChEBI" id="CHEBI:61977"/>
        <dbReference type="ChEBI" id="CHEBI:456216"/>
        <dbReference type="EC" id="2.7.11.1"/>
    </reaction>
</comment>
<dbReference type="PROSITE" id="PS50011">
    <property type="entry name" value="PROTEIN_KINASE_DOM"/>
    <property type="match status" value="1"/>
</dbReference>
<dbReference type="InterPro" id="IPR036426">
    <property type="entry name" value="Bulb-type_lectin_dom_sf"/>
</dbReference>
<keyword evidence="7" id="KW-0732">Signal</keyword>
<feature type="region of interest" description="Disordered" evidence="20">
    <location>
        <begin position="37"/>
        <end position="59"/>
    </location>
</feature>
<evidence type="ECO:0000256" key="3">
    <source>
        <dbReference type="ARBA" id="ARBA00022527"/>
    </source>
</evidence>
<dbReference type="InterPro" id="IPR021820">
    <property type="entry name" value="S-locus_recpt_kinase_C"/>
</dbReference>
<keyword evidence="15" id="KW-0325">Glycoprotein</keyword>
<evidence type="ECO:0000256" key="6">
    <source>
        <dbReference type="ARBA" id="ARBA00022692"/>
    </source>
</evidence>
<evidence type="ECO:0000256" key="19">
    <source>
        <dbReference type="PROSITE-ProRule" id="PRU00076"/>
    </source>
</evidence>
<dbReference type="STRING" id="4537.A0A0E0L4C9"/>
<evidence type="ECO:0000313" key="26">
    <source>
        <dbReference type="EnsemblPlants" id="OPUNC05G19470.1"/>
    </source>
</evidence>
<evidence type="ECO:0000256" key="21">
    <source>
        <dbReference type="SAM" id="Phobius"/>
    </source>
</evidence>
<dbReference type="FunFam" id="2.90.10.10:FF:000012">
    <property type="entry name" value="Serine/threonine-protein kinase"/>
    <property type="match status" value="1"/>
</dbReference>
<evidence type="ECO:0000259" key="24">
    <source>
        <dbReference type="PROSITE" id="PS50927"/>
    </source>
</evidence>
<dbReference type="Pfam" id="PF08276">
    <property type="entry name" value="PAN_2"/>
    <property type="match status" value="1"/>
</dbReference>
<dbReference type="AlphaFoldDB" id="A0A0E0L4C9"/>
<dbReference type="PROSITE" id="PS50927">
    <property type="entry name" value="BULB_LECTIN"/>
    <property type="match status" value="1"/>
</dbReference>
<evidence type="ECO:0000256" key="17">
    <source>
        <dbReference type="ARBA" id="ARBA00048679"/>
    </source>
</evidence>
<dbReference type="Pfam" id="PF00954">
    <property type="entry name" value="S_locus_glycop"/>
    <property type="match status" value="1"/>
</dbReference>
<dbReference type="InterPro" id="IPR000858">
    <property type="entry name" value="S_locus_glycoprot_dom"/>
</dbReference>
<dbReference type="OMA" id="RRNWIES"/>
<dbReference type="Proteomes" id="UP000026962">
    <property type="component" value="Chromosome 5"/>
</dbReference>
<comment type="caution">
    <text evidence="19">Lacks conserved residue(s) required for the propagation of feature annotation.</text>
</comment>
<evidence type="ECO:0000256" key="2">
    <source>
        <dbReference type="ARBA" id="ARBA00022475"/>
    </source>
</evidence>
<dbReference type="Pfam" id="PF07714">
    <property type="entry name" value="PK_Tyr_Ser-Thr"/>
    <property type="match status" value="1"/>
</dbReference>
<dbReference type="PANTHER" id="PTHR27002">
    <property type="entry name" value="RECEPTOR-LIKE SERINE/THREONINE-PROTEIN KINASE SD1-8"/>
    <property type="match status" value="1"/>
</dbReference>
<name>A0A0E0L4C9_ORYPU</name>
<feature type="domain" description="Protein kinase" evidence="22">
    <location>
        <begin position="580"/>
        <end position="867"/>
    </location>
</feature>
<evidence type="ECO:0000256" key="14">
    <source>
        <dbReference type="ARBA" id="ARBA00023170"/>
    </source>
</evidence>
<dbReference type="PIRSF" id="PIRSF000641">
    <property type="entry name" value="SRK"/>
    <property type="match status" value="1"/>
</dbReference>
<dbReference type="GO" id="GO:0005524">
    <property type="term" value="F:ATP binding"/>
    <property type="evidence" value="ECO:0007669"/>
    <property type="project" value="UniProtKB-KW"/>
</dbReference>
<dbReference type="FunFam" id="1.10.510.10:FF:000060">
    <property type="entry name" value="G-type lectin S-receptor-like serine/threonine-protein kinase"/>
    <property type="match status" value="1"/>
</dbReference>
<evidence type="ECO:0000256" key="1">
    <source>
        <dbReference type="ARBA" id="ARBA00004251"/>
    </source>
</evidence>
<dbReference type="Gene3D" id="3.30.200.20">
    <property type="entry name" value="Phosphorylase Kinase, domain 1"/>
    <property type="match status" value="1"/>
</dbReference>
<keyword evidence="10 18" id="KW-0067">ATP-binding</keyword>
<dbReference type="SMART" id="SM00108">
    <property type="entry name" value="B_lectin"/>
    <property type="match status" value="1"/>
</dbReference>
<reference evidence="26" key="1">
    <citation type="submission" date="2015-04" db="UniProtKB">
        <authorList>
            <consortium name="EnsemblPlants"/>
        </authorList>
    </citation>
    <scope>IDENTIFICATION</scope>
</reference>
<dbReference type="FunFam" id="3.30.200.20:FF:000195">
    <property type="entry name" value="G-type lectin S-receptor-like serine/threonine-protein kinase"/>
    <property type="match status" value="1"/>
</dbReference>
<evidence type="ECO:0000256" key="5">
    <source>
        <dbReference type="ARBA" id="ARBA00022679"/>
    </source>
</evidence>
<evidence type="ECO:0000256" key="7">
    <source>
        <dbReference type="ARBA" id="ARBA00022729"/>
    </source>
</evidence>
<dbReference type="SUPFAM" id="SSF56112">
    <property type="entry name" value="Protein kinase-like (PK-like)"/>
    <property type="match status" value="1"/>
</dbReference>
<accession>A0A0E0L4C9</accession>
<dbReference type="Pfam" id="PF01453">
    <property type="entry name" value="B_lectin"/>
    <property type="match status" value="1"/>
</dbReference>
<dbReference type="InterPro" id="IPR001245">
    <property type="entry name" value="Ser-Thr/Tyr_kinase_cat_dom"/>
</dbReference>
<dbReference type="GO" id="GO:0051707">
    <property type="term" value="P:response to other organism"/>
    <property type="evidence" value="ECO:0007669"/>
    <property type="project" value="UniProtKB-ARBA"/>
</dbReference>
<dbReference type="Gene3D" id="2.90.10.10">
    <property type="entry name" value="Bulb-type lectin domain"/>
    <property type="match status" value="1"/>
</dbReference>
<keyword evidence="5 18" id="KW-0808">Transferase</keyword>
<dbReference type="InterPro" id="IPR024171">
    <property type="entry name" value="SRK-like_kinase"/>
</dbReference>
<dbReference type="InterPro" id="IPR011009">
    <property type="entry name" value="Kinase-like_dom_sf"/>
</dbReference>
<protein>
    <recommendedName>
        <fullName evidence="18">Receptor-like serine/threonine-protein kinase</fullName>
        <ecNumber evidence="18">2.7.11.1</ecNumber>
    </recommendedName>
</protein>
<feature type="domain" description="Apple" evidence="25">
    <location>
        <begin position="405"/>
        <end position="489"/>
    </location>
</feature>
<keyword evidence="6 21" id="KW-0812">Transmembrane</keyword>
<keyword evidence="4 19" id="KW-0245">EGF-like domain</keyword>
<keyword evidence="8 18" id="KW-0547">Nucleotide-binding</keyword>
<dbReference type="Gramene" id="OPUNC05G19470.1">
    <property type="protein sequence ID" value="OPUNC05G19470.1"/>
    <property type="gene ID" value="OPUNC05G19470"/>
</dbReference>
<evidence type="ECO:0000256" key="12">
    <source>
        <dbReference type="ARBA" id="ARBA00023136"/>
    </source>
</evidence>
<evidence type="ECO:0000256" key="4">
    <source>
        <dbReference type="ARBA" id="ARBA00022536"/>
    </source>
</evidence>
<evidence type="ECO:0000256" key="16">
    <source>
        <dbReference type="ARBA" id="ARBA00047899"/>
    </source>
</evidence>
<keyword evidence="2" id="KW-1003">Cell membrane</keyword>
<feature type="domain" description="Bulb-type lectin" evidence="24">
    <location>
        <begin position="82"/>
        <end position="209"/>
    </location>
</feature>
<dbReference type="PROSITE" id="PS50026">
    <property type="entry name" value="EGF_3"/>
    <property type="match status" value="1"/>
</dbReference>
<feature type="domain" description="EGF-like" evidence="23">
    <location>
        <begin position="350"/>
        <end position="386"/>
    </location>
</feature>
<sequence>MLPTRTSWAEQAVTRNAAQLPLDKTTPHRINGNILVPPGKAHSERVTPSRRAHHDEPTMASHQLSSVLLLMLLAPATSRARDSIAPGEPLLAGNEKLVSAGAGGFALGFFTPPGSNDTYVGVWYARVSPRTVVWVANRADPVPGPVEGNAGATLSVSRGCELAVADANSTVVWSVSPAAATGPCTARIRDDGNLVVTDARGLVAWQGFDHPTDTLLPGMRIGVDFAAGKNMTLTAWKSPSDPSPSQVVVAMDTSGDPEVFVWNGPNKVWRSGPWDGVQFTGVPDTVTYKIFSFSFVNSAREVTYSFQVPNASIMSRLVLNSSGAAAGVGLLQRWTWVEAAGAWNLYWYAPKDQCDAVSPCGANGVCDTNSLPVCSCLRGFAPRSPAAWALRDGRDGCARETPLDCANGTDGFAVVRHAKAPDTTAATVDYDSGLQLCRRRCLGNCSCTAYANANLSAPPGRRGCVMWSGGLEDIRVYPAFGQDLYVRLAAADLDSTSKSKKKTHIIIAVVVSICALAIILTLTGMYIWRTKKTKARRRGPSNWSGGLHSRDLYSEGNSHGDDLDLPLFDLETIASATDGFSADNKLGEGGFGPVYKGTLEDGQEIAVKTLSKTSVQGLDEFRNEVMLIAKLQHRNLVQLIGYNVCGQEKMLIYEFMENKSLDCFLFDKSKSKLLDWQIRYHIIEGIARGLLYLHQDSRYRIIHRDLKTSNILLDKEMTPKISDFGMARMFGSDDTEINTVRVVGTYGYMAPEYAMDGVFSVKSDVFSFGVIVLEIISGKRNRGVYSYSSHLNLLAHAWSSWNEGNSLDLVDETLNGSFNSEEVLKCLKVGLLCVQENPDDRPLMSQVLLMLARADAASLPDPRQPGFVARRAATEDTSSSRPDCSFVDSMTITMIKGR</sequence>
<dbReference type="Pfam" id="PF11883">
    <property type="entry name" value="DUF3403"/>
    <property type="match status" value="1"/>
</dbReference>
<dbReference type="EC" id="2.7.11.1" evidence="18"/>
<dbReference type="InterPro" id="IPR001480">
    <property type="entry name" value="Bulb-type_lectin_dom"/>
</dbReference>
<organism evidence="26">
    <name type="scientific">Oryza punctata</name>
    <name type="common">Red rice</name>
    <dbReference type="NCBI Taxonomy" id="4537"/>
    <lineage>
        <taxon>Eukaryota</taxon>
        <taxon>Viridiplantae</taxon>
        <taxon>Streptophyta</taxon>
        <taxon>Embryophyta</taxon>
        <taxon>Tracheophyta</taxon>
        <taxon>Spermatophyta</taxon>
        <taxon>Magnoliopsida</taxon>
        <taxon>Liliopsida</taxon>
        <taxon>Poales</taxon>
        <taxon>Poaceae</taxon>
        <taxon>BOP clade</taxon>
        <taxon>Oryzoideae</taxon>
        <taxon>Oryzeae</taxon>
        <taxon>Oryzinae</taxon>
        <taxon>Oryza</taxon>
    </lineage>
</organism>
<keyword evidence="9 18" id="KW-0418">Kinase</keyword>
<evidence type="ECO:0000256" key="20">
    <source>
        <dbReference type="SAM" id="MobiDB-lite"/>
    </source>
</evidence>
<proteinExistence type="inferred from homology"/>
<dbReference type="Gene3D" id="1.10.510.10">
    <property type="entry name" value="Transferase(Phosphotransferase) domain 1"/>
    <property type="match status" value="1"/>
</dbReference>
<evidence type="ECO:0000256" key="15">
    <source>
        <dbReference type="ARBA" id="ARBA00023180"/>
    </source>
</evidence>
<dbReference type="InterPro" id="IPR008271">
    <property type="entry name" value="Ser/Thr_kinase_AS"/>
</dbReference>
<comment type="catalytic activity">
    <reaction evidence="17 18">
        <text>L-seryl-[protein] + ATP = O-phospho-L-seryl-[protein] + ADP + H(+)</text>
        <dbReference type="Rhea" id="RHEA:17989"/>
        <dbReference type="Rhea" id="RHEA-COMP:9863"/>
        <dbReference type="Rhea" id="RHEA-COMP:11604"/>
        <dbReference type="ChEBI" id="CHEBI:15378"/>
        <dbReference type="ChEBI" id="CHEBI:29999"/>
        <dbReference type="ChEBI" id="CHEBI:30616"/>
        <dbReference type="ChEBI" id="CHEBI:83421"/>
        <dbReference type="ChEBI" id="CHEBI:456216"/>
        <dbReference type="EC" id="2.7.11.1"/>
    </reaction>
</comment>
<evidence type="ECO:0000259" key="23">
    <source>
        <dbReference type="PROSITE" id="PS50026"/>
    </source>
</evidence>
<feature type="transmembrane region" description="Helical" evidence="21">
    <location>
        <begin position="505"/>
        <end position="528"/>
    </location>
</feature>
<evidence type="ECO:0000259" key="25">
    <source>
        <dbReference type="PROSITE" id="PS50948"/>
    </source>
</evidence>
<keyword evidence="27" id="KW-1185">Reference proteome</keyword>
<evidence type="ECO:0000256" key="10">
    <source>
        <dbReference type="ARBA" id="ARBA00022840"/>
    </source>
</evidence>
<dbReference type="PROSITE" id="PS50948">
    <property type="entry name" value="PAN"/>
    <property type="match status" value="1"/>
</dbReference>
<evidence type="ECO:0000256" key="8">
    <source>
        <dbReference type="ARBA" id="ARBA00022741"/>
    </source>
</evidence>
<keyword evidence="11 21" id="KW-1133">Transmembrane helix</keyword>
<dbReference type="InterPro" id="IPR000742">
    <property type="entry name" value="EGF"/>
</dbReference>
<evidence type="ECO:0000256" key="13">
    <source>
        <dbReference type="ARBA" id="ARBA00023157"/>
    </source>
</evidence>
<dbReference type="HOGENOM" id="CLU_000288_116_5_1"/>
<dbReference type="SMART" id="SM00473">
    <property type="entry name" value="PAN_AP"/>
    <property type="match status" value="1"/>
</dbReference>
<dbReference type="PANTHER" id="PTHR27002:SF852">
    <property type="entry name" value="RECEPTOR-LIKE SERINE_THREONINE-PROTEIN KINASE"/>
    <property type="match status" value="1"/>
</dbReference>
<reference evidence="26" key="2">
    <citation type="submission" date="2018-05" db="EMBL/GenBank/DDBJ databases">
        <title>OpunRS2 (Oryza punctata Reference Sequence Version 2).</title>
        <authorList>
            <person name="Zhang J."/>
            <person name="Kudrna D."/>
            <person name="Lee S."/>
            <person name="Talag J."/>
            <person name="Welchert J."/>
            <person name="Wing R.A."/>
        </authorList>
    </citation>
    <scope>NUCLEOTIDE SEQUENCE [LARGE SCALE GENOMIC DNA]</scope>
</reference>